<dbReference type="InterPro" id="IPR011852">
    <property type="entry name" value="TRAP_TAXI"/>
</dbReference>
<proteinExistence type="predicted"/>
<feature type="chain" id="PRO_5040991521" evidence="1">
    <location>
        <begin position="31"/>
        <end position="319"/>
    </location>
</feature>
<accession>A0A9X2VI71</accession>
<dbReference type="AlphaFoldDB" id="A0A9X2VI71"/>
<comment type="caution">
    <text evidence="2">The sequence shown here is derived from an EMBL/GenBank/DDBJ whole genome shotgun (WGS) entry which is preliminary data.</text>
</comment>
<dbReference type="Proteomes" id="UP001141259">
    <property type="component" value="Unassembled WGS sequence"/>
</dbReference>
<name>A0A9X2VI71_9PSEU</name>
<evidence type="ECO:0000313" key="3">
    <source>
        <dbReference type="Proteomes" id="UP001141259"/>
    </source>
</evidence>
<dbReference type="NCBIfam" id="TIGR02122">
    <property type="entry name" value="TRAP_TAXI"/>
    <property type="match status" value="1"/>
</dbReference>
<keyword evidence="3" id="KW-1185">Reference proteome</keyword>
<dbReference type="PANTHER" id="PTHR42941">
    <property type="entry name" value="SLL1037 PROTEIN"/>
    <property type="match status" value="1"/>
</dbReference>
<evidence type="ECO:0000313" key="2">
    <source>
        <dbReference type="EMBL" id="MCS7476574.1"/>
    </source>
</evidence>
<keyword evidence="1" id="KW-0732">Signal</keyword>
<evidence type="ECO:0000256" key="1">
    <source>
        <dbReference type="SAM" id="SignalP"/>
    </source>
</evidence>
<feature type="signal peptide" evidence="1">
    <location>
        <begin position="1"/>
        <end position="30"/>
    </location>
</feature>
<dbReference type="PROSITE" id="PS51257">
    <property type="entry name" value="PROKAR_LIPOPROTEIN"/>
    <property type="match status" value="1"/>
</dbReference>
<gene>
    <name evidence="2" type="ORF">NZH93_06900</name>
</gene>
<dbReference type="RefSeq" id="WP_259622062.1">
    <property type="nucleotide sequence ID" value="NZ_JANYMP010000002.1"/>
</dbReference>
<reference evidence="2" key="1">
    <citation type="submission" date="2022-08" db="EMBL/GenBank/DDBJ databases">
        <authorList>
            <person name="Tistechok S."/>
            <person name="Samborskyy M."/>
            <person name="Roman I."/>
        </authorList>
    </citation>
    <scope>NUCLEOTIDE SEQUENCE</scope>
    <source>
        <strain evidence="2">DSM 103496</strain>
    </source>
</reference>
<sequence>MAGTGRRVHAAGAVLALAAMALSACGNDLAALKLTMASGVEKGVYNRLSAALADAWTEQLGIEHPQVAATKGSVDNLQRLRAGLADVGFSQADAAERAAVDEPGKRKLYALARMHDDYLQVVVRDDLVVTRLVDLKGLRVSIGSETSGVRLIADRLLASAGISPDTDLRVQHLDLNEASEAMLAGSLDAFIWSGGLPTQQVTQLAQSVKVKMLDLSDVLPELRRQFPVYGSATLPASAYSQPDKPGKAVTTLVVRNFLLVNDLMSDEAAEALVGGLFKAQPRLEAASPAARSIEIRAAIETTPLPLHPGALRYYRGSKV</sequence>
<protein>
    <submittedName>
        <fullName evidence="2">TAXI family TRAP transporter solute-binding subunit</fullName>
    </submittedName>
</protein>
<dbReference type="Pfam" id="PF16868">
    <property type="entry name" value="NMT1_3"/>
    <property type="match status" value="1"/>
</dbReference>
<dbReference type="EMBL" id="JANYMP010000002">
    <property type="protein sequence ID" value="MCS7476574.1"/>
    <property type="molecule type" value="Genomic_DNA"/>
</dbReference>
<dbReference type="PANTHER" id="PTHR42941:SF1">
    <property type="entry name" value="SLL1037 PROTEIN"/>
    <property type="match status" value="1"/>
</dbReference>
<dbReference type="SUPFAM" id="SSF53850">
    <property type="entry name" value="Periplasmic binding protein-like II"/>
    <property type="match status" value="1"/>
</dbReference>
<organism evidence="2 3">
    <name type="scientific">Umezawaea endophytica</name>
    <dbReference type="NCBI Taxonomy" id="1654476"/>
    <lineage>
        <taxon>Bacteria</taxon>
        <taxon>Bacillati</taxon>
        <taxon>Actinomycetota</taxon>
        <taxon>Actinomycetes</taxon>
        <taxon>Pseudonocardiales</taxon>
        <taxon>Pseudonocardiaceae</taxon>
        <taxon>Umezawaea</taxon>
    </lineage>
</organism>
<dbReference type="Gene3D" id="3.40.190.10">
    <property type="entry name" value="Periplasmic binding protein-like II"/>
    <property type="match status" value="2"/>
</dbReference>